<evidence type="ECO:0000256" key="2">
    <source>
        <dbReference type="SAM" id="SignalP"/>
    </source>
</evidence>
<evidence type="ECO:0000313" key="4">
    <source>
        <dbReference type="Proteomes" id="UP000327044"/>
    </source>
</evidence>
<dbReference type="EMBL" id="VVIM01000007">
    <property type="protein sequence ID" value="KAB0796189.1"/>
    <property type="molecule type" value="Genomic_DNA"/>
</dbReference>
<dbReference type="AlphaFoldDB" id="A0A5N4AFW4"/>
<name>A0A5N4AFW4_PHOPY</name>
<sequence>MYSLTAIHLLSLLLLCDSQMMGPPGTMLFDAIGPCENNPGGDVEFDLNLQSTDSKGGKILSMNVSTKVPLDDTVTYLANVLKWEDNGWKYANKRSGNLCPDLMRFASKIWKLLQEHSVPKIPDECSLEPGDYRVENVTAATSDLDIPVTYYGKTRLDVSIYQGSTLLACVVFDGVSQKPARPF</sequence>
<gene>
    <name evidence="3" type="ORF">PPYR_10250</name>
</gene>
<feature type="signal peptide" evidence="2">
    <location>
        <begin position="1"/>
        <end position="18"/>
    </location>
</feature>
<dbReference type="Proteomes" id="UP000327044">
    <property type="component" value="Unassembled WGS sequence"/>
</dbReference>
<protein>
    <recommendedName>
        <fullName evidence="5">MD-2-related lipid-recognition domain-containing protein</fullName>
    </recommendedName>
</protein>
<feature type="chain" id="PRO_5024359691" description="MD-2-related lipid-recognition domain-containing protein" evidence="2">
    <location>
        <begin position="19"/>
        <end position="183"/>
    </location>
</feature>
<keyword evidence="1 2" id="KW-0732">Signal</keyword>
<dbReference type="InterPro" id="IPR036846">
    <property type="entry name" value="GM2-AP_sf"/>
</dbReference>
<keyword evidence="4" id="KW-1185">Reference proteome</keyword>
<accession>A0A5N4AFW4</accession>
<proteinExistence type="predicted"/>
<reference evidence="3 4" key="1">
    <citation type="journal article" date="2018" name="Elife">
        <title>Firefly genomes illuminate parallel origins of bioluminescence in beetles.</title>
        <authorList>
            <person name="Fallon T.R."/>
            <person name="Lower S.E."/>
            <person name="Chang C.H."/>
            <person name="Bessho-Uehara M."/>
            <person name="Martin G.J."/>
            <person name="Bewick A.J."/>
            <person name="Behringer M."/>
            <person name="Debat H.J."/>
            <person name="Wong I."/>
            <person name="Day J.C."/>
            <person name="Suvorov A."/>
            <person name="Silva C.J."/>
            <person name="Stanger-Hall K.F."/>
            <person name="Hall D.W."/>
            <person name="Schmitz R.J."/>
            <person name="Nelson D.R."/>
            <person name="Lewis S.M."/>
            <person name="Shigenobu S."/>
            <person name="Bybee S.M."/>
            <person name="Larracuente A.M."/>
            <person name="Oba Y."/>
            <person name="Weng J.K."/>
        </authorList>
    </citation>
    <scope>NUCLEOTIDE SEQUENCE [LARGE SCALE GENOMIC DNA]</scope>
    <source>
        <strain evidence="3">1611_PpyrPB1</strain>
        <tissue evidence="3">Whole body</tissue>
    </source>
</reference>
<evidence type="ECO:0008006" key="5">
    <source>
        <dbReference type="Google" id="ProtNLM"/>
    </source>
</evidence>
<comment type="caution">
    <text evidence="3">The sequence shown here is derived from an EMBL/GenBank/DDBJ whole genome shotgun (WGS) entry which is preliminary data.</text>
</comment>
<dbReference type="InParanoid" id="A0A5N4AFW4"/>
<dbReference type="SUPFAM" id="SSF63707">
    <property type="entry name" value="Ganglioside M2 (gm2) activator"/>
    <property type="match status" value="1"/>
</dbReference>
<organism evidence="3 4">
    <name type="scientific">Photinus pyralis</name>
    <name type="common">Common eastern firefly</name>
    <name type="synonym">Lampyris pyralis</name>
    <dbReference type="NCBI Taxonomy" id="7054"/>
    <lineage>
        <taxon>Eukaryota</taxon>
        <taxon>Metazoa</taxon>
        <taxon>Ecdysozoa</taxon>
        <taxon>Arthropoda</taxon>
        <taxon>Hexapoda</taxon>
        <taxon>Insecta</taxon>
        <taxon>Pterygota</taxon>
        <taxon>Neoptera</taxon>
        <taxon>Endopterygota</taxon>
        <taxon>Coleoptera</taxon>
        <taxon>Polyphaga</taxon>
        <taxon>Elateriformia</taxon>
        <taxon>Elateroidea</taxon>
        <taxon>Lampyridae</taxon>
        <taxon>Lampyrinae</taxon>
        <taxon>Photinus</taxon>
    </lineage>
</organism>
<evidence type="ECO:0000313" key="3">
    <source>
        <dbReference type="EMBL" id="KAB0796189.1"/>
    </source>
</evidence>
<dbReference type="OrthoDB" id="6764543at2759"/>
<evidence type="ECO:0000256" key="1">
    <source>
        <dbReference type="ARBA" id="ARBA00022729"/>
    </source>
</evidence>